<dbReference type="PANTHER" id="PTHR21663:SF0">
    <property type="entry name" value="HEAT REPEAT-CONTAINING PROTEIN 5B"/>
    <property type="match status" value="1"/>
</dbReference>
<dbReference type="Pfam" id="PF20210">
    <property type="entry name" value="Laa1_Sip1_HTR5"/>
    <property type="match status" value="1"/>
</dbReference>
<feature type="region of interest" description="Disordered" evidence="2">
    <location>
        <begin position="2174"/>
        <end position="2198"/>
    </location>
</feature>
<feature type="region of interest" description="Disordered" evidence="2">
    <location>
        <begin position="1348"/>
        <end position="1380"/>
    </location>
</feature>
<dbReference type="InterPro" id="IPR040108">
    <property type="entry name" value="Laa1/Sip1/HEATR5"/>
</dbReference>
<organism evidence="3 4">
    <name type="scientific">Anaeramoeba flamelloides</name>
    <dbReference type="NCBI Taxonomy" id="1746091"/>
    <lineage>
        <taxon>Eukaryota</taxon>
        <taxon>Metamonada</taxon>
        <taxon>Anaeramoebidae</taxon>
        <taxon>Anaeramoeba</taxon>
    </lineage>
</organism>
<accession>A0ABQ8X3Y5</accession>
<sequence length="2233" mass="262457">MASLDKVWKQFLSKPQTFAIKKKLLLFHLLIEKEIPEDLTTFRKHLLEILTQKKYGINGPTIRSLISRCVSSSFQKSTTGIFSFIQSLLSIITSNKSQNSVMNALSIISILSQQYGKQTMSLYPQTIGILTKSLKNSQDSLRSLILETIISCINGARGTSEQLSKELFKGLKRLSNDRNNYVKIRLSRCIVTLICNSQSITKAKMKKIIFLLCKISNGSEQNVREDISKDFGILINEIWEYISYFEKLDSENNQNNNGNEKNENENVMGYQNNNNQLNSNLDSKKKNKKTKKTKKMKMMMMNRTENLGKRELFDLLTIDFKKQINTNLNNNSNNLENLNVIVQGICYFFDKLSNQEIIKNLNFFLDYFYQIWKNKNCNNLKRQILYYLIKKITCSVDESNQLIILNYIINKLTNGNHNNQTSKNKSNNKSNENNIDSSSSNKSTTKNNMSKKRTKKKTEKQNDFEKNNNDQDHESAKEGEFYLLIFEDLILSLGEAIKPQIKNLIDKIEKYCNNGSFLVRTRISKLISSLAKFDNQLLPTLYEKYYNLIAKILNDGLTTESHCLLDSYCLIICEIIEGLSNIPGTDFSEYYSVRSLLLVQSLFFYSKPDKKKKTYSDNISLFRSGFSILHACIISFPRYWKYDSKPLYELWNYSLKYSKKISYSKDSLGIDLKLYLINVFGIFKTVISLLKSMQRDVKKKSNRLNQTWEYCFSMIQKIGINLTQLKLISEKVGFLNYQNASSNRSNKDIGGNKGNTRNNTSVEQIKRKNSTKREIIIPTIILNKFSLQIEKIYIFLFNSFSLLPLNKFKKMQTKLLKFSLYFLHNYQERTLELSDELFKFYENNKNFSLPDNNCLINLDNLINLGTKDGFNENESFKFMDRIELPKSKLDPLLIQSSIALFTNTFLEYNQTKRNHLFKWVYELLQIKISKQSKRKKIILNILYLLINLFKNLMKRAKNVSNNKELINEIKSLWNEIKNILELIFQNFDLQISKLYFKFVEYISFFFKNENYFIKLLHSLQRQFEKSLNKNNIILEIYPIFIKTILFSIGLNQSKLIIKDPIQTIFNKCKISNYNLLINCYQTLQILIGSNLNNLDLNLILRYSIENLIILLNNDDFYLNLKTVRELINYTYILFEKLSKNNIQINRSNSQILLILFNQLHNSRFETIKFNSFIFISNIYNEEINYEFLLNLILNFKNRNLIFFPNSLLICLKILLKGINYFDIGFSENINNNNNNNNSNNNSNNNNNEDNNKINYSSNNNLIKNYNLINLNSIRFILLDFIDYIYSQIITKKNEKKFSLILKQIELLLEKMINISFKIGFFDWFEMCKNILLFSNKNNQLNLKKNINQSKNSNNIENNENDEKTDEDDNDDDDYDDEDEYSVRGKNIDNKKKNQSINKKLKENEYIKIRLLFEISPRWKTKKFIIIIVQKLIINLINSNQFVKKRKKKLLKILQEMIEISFKTSISNIINFRKEGLNTLKLLVRCFKNIKDPEYKGHFILEAYENQLISSLNQVFEIKLLSNKKNTSNNNDNNNGGDRGSDDDDDDDVEGDEFTNNDIINKNKKDDEIKILNDILIININKIIGNCCEFALEIVQFYQLLKNNDIFESFEVLNQLTNEIINFFEKIYLNDERKNSKTKFKLIILLCNCLNFIYQIDKNDINNYVPKRWLSNFYILMISILEKYFSSFSMKINNSIYFSRIDHTDDVNDILNHSWFKVFNCVCFFKKNYYLQSNNDSNGEKTQNEVIKKSILISSAILLFKLNNLNNDSNLNIFNNLNLFLYNFSNDFNTLFPNLLLEFLKMLCKFLLNPDFNSKIQFNSIKSLNLLTRSIDLKLNSNYNFIFDYLLEFTNHFLNVNVIQKENYDENNNKNNNKNNKNKNKNNNKKNKNNNSISNLFFQIIEIISSFYMKFEFNTQIKYLFKIIQLIEKYSNSVELDSNSLKILITLLSRKIEDSKNIQIWNSCLINNLIYYISKLEKKYSTFVIQIIFSYCQIFNNSIYFKNILQLIQKPLLNSLINSNSEGKKIIISNLLSLIQSSMNINTSNSIAFHLFNYLISDIIYLIWGENNQTSNKEIELISLKCSISGLAVFKNQYNHLQSKTILNVFIQSSLFCFFNNNVHQNQIPIKTEFEFQLSKFLVYITKEYSQLIKEIIQEMNNETKTNFQTLLKISMSQNQNNNPQNSLNKNKNNESGNSNLKNKKFNVNSLKQSNKVSQLGFSFTDKFIKQVGKKSDK</sequence>
<feature type="region of interest" description="Disordered" evidence="2">
    <location>
        <begin position="418"/>
        <end position="473"/>
    </location>
</feature>
<dbReference type="Proteomes" id="UP001150062">
    <property type="component" value="Unassembled WGS sequence"/>
</dbReference>
<feature type="region of interest" description="Disordered" evidence="2">
    <location>
        <begin position="1864"/>
        <end position="1887"/>
    </location>
</feature>
<keyword evidence="4" id="KW-1185">Reference proteome</keyword>
<proteinExistence type="inferred from homology"/>
<evidence type="ECO:0000256" key="2">
    <source>
        <dbReference type="SAM" id="MobiDB-lite"/>
    </source>
</evidence>
<evidence type="ECO:0000313" key="4">
    <source>
        <dbReference type="Proteomes" id="UP001150062"/>
    </source>
</evidence>
<feature type="compositionally biased region" description="Basic residues" evidence="2">
    <location>
        <begin position="1875"/>
        <end position="1887"/>
    </location>
</feature>
<dbReference type="Gene3D" id="1.25.10.10">
    <property type="entry name" value="Leucine-rich Repeat Variant"/>
    <property type="match status" value="1"/>
</dbReference>
<feature type="region of interest" description="Disordered" evidence="2">
    <location>
        <begin position="744"/>
        <end position="764"/>
    </location>
</feature>
<comment type="caution">
    <text evidence="3">The sequence shown here is derived from an EMBL/GenBank/DDBJ whole genome shotgun (WGS) entry which is preliminary data.</text>
</comment>
<feature type="compositionally biased region" description="Low complexity" evidence="2">
    <location>
        <begin position="418"/>
        <end position="448"/>
    </location>
</feature>
<evidence type="ECO:0000313" key="3">
    <source>
        <dbReference type="EMBL" id="KAJ6227244.1"/>
    </source>
</evidence>
<gene>
    <name evidence="3" type="ORF">M0813_10152</name>
</gene>
<dbReference type="EMBL" id="JAOAOG010000337">
    <property type="protein sequence ID" value="KAJ6227244.1"/>
    <property type="molecule type" value="Genomic_DNA"/>
</dbReference>
<feature type="compositionally biased region" description="Low complexity" evidence="2">
    <location>
        <begin position="2174"/>
        <end position="2196"/>
    </location>
</feature>
<feature type="compositionally biased region" description="Basic residues" evidence="2">
    <location>
        <begin position="449"/>
        <end position="458"/>
    </location>
</feature>
<dbReference type="InterPro" id="IPR011989">
    <property type="entry name" value="ARM-like"/>
</dbReference>
<feature type="compositionally biased region" description="Acidic residues" evidence="2">
    <location>
        <begin position="1358"/>
        <end position="1379"/>
    </location>
</feature>
<dbReference type="InterPro" id="IPR016024">
    <property type="entry name" value="ARM-type_fold"/>
</dbReference>
<feature type="compositionally biased region" description="Polar residues" evidence="2">
    <location>
        <begin position="754"/>
        <end position="763"/>
    </location>
</feature>
<evidence type="ECO:0000256" key="1">
    <source>
        <dbReference type="ARBA" id="ARBA00008304"/>
    </source>
</evidence>
<feature type="region of interest" description="Disordered" evidence="2">
    <location>
        <begin position="252"/>
        <end position="295"/>
    </location>
</feature>
<comment type="similarity">
    <text evidence="1">Belongs to the HEATR5 family.</text>
</comment>
<feature type="compositionally biased region" description="Basic and acidic residues" evidence="2">
    <location>
        <begin position="459"/>
        <end position="473"/>
    </location>
</feature>
<feature type="compositionally biased region" description="Low complexity" evidence="2">
    <location>
        <begin position="1348"/>
        <end position="1357"/>
    </location>
</feature>
<dbReference type="InterPro" id="IPR046837">
    <property type="entry name" value="Laa1/Sip1/HEATR5-like_HEAT"/>
</dbReference>
<dbReference type="PANTHER" id="PTHR21663">
    <property type="entry name" value="HYPOTHETICAL HEAT DOMAIN-CONTAINING"/>
    <property type="match status" value="1"/>
</dbReference>
<protein>
    <submittedName>
        <fullName evidence="3">Sorting of apical protein</fullName>
    </submittedName>
</protein>
<feature type="compositionally biased region" description="Low complexity" evidence="2">
    <location>
        <begin position="271"/>
        <end position="281"/>
    </location>
</feature>
<feature type="region of interest" description="Disordered" evidence="2">
    <location>
        <begin position="1526"/>
        <end position="1547"/>
    </location>
</feature>
<reference evidence="3" key="1">
    <citation type="submission" date="2022-08" db="EMBL/GenBank/DDBJ databases">
        <title>Novel sulfate-reducing endosymbionts in the free-living metamonad Anaeramoeba.</title>
        <authorList>
            <person name="Jerlstrom-Hultqvist J."/>
            <person name="Cepicka I."/>
            <person name="Gallot-Lavallee L."/>
            <person name="Salas-Leiva D."/>
            <person name="Curtis B.A."/>
            <person name="Zahonova K."/>
            <person name="Pipaliya S."/>
            <person name="Dacks J."/>
            <person name="Roger A.J."/>
        </authorList>
    </citation>
    <scope>NUCLEOTIDE SEQUENCE</scope>
    <source>
        <strain evidence="3">Schooner1</strain>
    </source>
</reference>
<feature type="compositionally biased region" description="Low complexity" evidence="2">
    <location>
        <begin position="1526"/>
        <end position="1535"/>
    </location>
</feature>
<name>A0ABQ8X3Y5_9EUKA</name>
<dbReference type="SUPFAM" id="SSF48371">
    <property type="entry name" value="ARM repeat"/>
    <property type="match status" value="1"/>
</dbReference>
<feature type="compositionally biased region" description="Basic residues" evidence="2">
    <location>
        <begin position="285"/>
        <end position="295"/>
    </location>
</feature>